<feature type="domain" description="NADP-dependent oxidoreductase" evidence="1">
    <location>
        <begin position="27"/>
        <end position="309"/>
    </location>
</feature>
<dbReference type="EMBL" id="CP141885">
    <property type="protein sequence ID" value="WRT67272.1"/>
    <property type="molecule type" value="Genomic_DNA"/>
</dbReference>
<dbReference type="GeneID" id="87956370"/>
<reference evidence="2 3" key="1">
    <citation type="submission" date="2024-01" db="EMBL/GenBank/DDBJ databases">
        <title>Comparative genomics of Cryptococcus and Kwoniella reveals pathogenesis evolution and contrasting modes of karyotype evolution via chromosome fusion or intercentromeric recombination.</title>
        <authorList>
            <person name="Coelho M.A."/>
            <person name="David-Palma M."/>
            <person name="Shea T."/>
            <person name="Bowers K."/>
            <person name="McGinley-Smith S."/>
            <person name="Mohammad A.W."/>
            <person name="Gnirke A."/>
            <person name="Yurkov A.M."/>
            <person name="Nowrousian M."/>
            <person name="Sun S."/>
            <person name="Cuomo C.A."/>
            <person name="Heitman J."/>
        </authorList>
    </citation>
    <scope>NUCLEOTIDE SEQUENCE [LARGE SCALE GENOMIC DNA]</scope>
    <source>
        <strain evidence="2">CBS 11374</strain>
    </source>
</reference>
<dbReference type="RefSeq" id="XP_062792012.1">
    <property type="nucleotide sequence ID" value="XM_062935961.1"/>
</dbReference>
<evidence type="ECO:0000313" key="3">
    <source>
        <dbReference type="Proteomes" id="UP001329825"/>
    </source>
</evidence>
<organism evidence="2 3">
    <name type="scientific">Kwoniella shivajii</name>
    <dbReference type="NCBI Taxonomy" id="564305"/>
    <lineage>
        <taxon>Eukaryota</taxon>
        <taxon>Fungi</taxon>
        <taxon>Dikarya</taxon>
        <taxon>Basidiomycota</taxon>
        <taxon>Agaricomycotina</taxon>
        <taxon>Tremellomycetes</taxon>
        <taxon>Tremellales</taxon>
        <taxon>Cryptococcaceae</taxon>
        <taxon>Kwoniella</taxon>
    </lineage>
</organism>
<dbReference type="PROSITE" id="PS00798">
    <property type="entry name" value="ALDOKETO_REDUCTASE_1"/>
    <property type="match status" value="1"/>
</dbReference>
<accession>A0ABZ1D3U2</accession>
<sequence>MVSKDSTSGTVKLASGHSYPLTGLGLWKVPQESCAELVYGSLKLGYRLLDGAADYDNEVQAGEGVTRALKEGIVKREDVTVVSKLWNTYHAAQHVEAACRRSLQDWNVDYFDVYYVHMPISLKYVDPKVRYPPGWSYDGTPTGALEIENSPFHETWKAMESLVDLGLVRNIAISNMPGGMIMDLMAYARIKPAVLQVELHPYLSQVNLVRLAQAFKIHVTAYSSFGPTSWVGISDTVVAKCEPLFTHSTIEKIAKDHSATPAQVILRWATQRTISVIPKSSSSERLKGNLENEKFDLTEEEIKAVDELNVNLRFADPAAADARLGVYA</sequence>
<gene>
    <name evidence="2" type="ORF">IL334_004239</name>
</gene>
<dbReference type="Proteomes" id="UP001329825">
    <property type="component" value="Chromosome 5"/>
</dbReference>
<protein>
    <recommendedName>
        <fullName evidence="1">NADP-dependent oxidoreductase domain-containing protein</fullName>
    </recommendedName>
</protein>
<dbReference type="InterPro" id="IPR018170">
    <property type="entry name" value="Aldo/ket_reductase_CS"/>
</dbReference>
<dbReference type="PIRSF" id="PIRSF000097">
    <property type="entry name" value="AKR"/>
    <property type="match status" value="1"/>
</dbReference>
<dbReference type="InterPro" id="IPR020471">
    <property type="entry name" value="AKR"/>
</dbReference>
<dbReference type="PANTHER" id="PTHR11732">
    <property type="entry name" value="ALDO/KETO REDUCTASE"/>
    <property type="match status" value="1"/>
</dbReference>
<proteinExistence type="predicted"/>
<dbReference type="PRINTS" id="PR00069">
    <property type="entry name" value="ALDKETRDTASE"/>
</dbReference>
<name>A0ABZ1D3U2_9TREE</name>
<dbReference type="Gene3D" id="3.20.20.100">
    <property type="entry name" value="NADP-dependent oxidoreductase domain"/>
    <property type="match status" value="1"/>
</dbReference>
<evidence type="ECO:0000259" key="1">
    <source>
        <dbReference type="Pfam" id="PF00248"/>
    </source>
</evidence>
<dbReference type="InterPro" id="IPR036812">
    <property type="entry name" value="NAD(P)_OxRdtase_dom_sf"/>
</dbReference>
<evidence type="ECO:0000313" key="2">
    <source>
        <dbReference type="EMBL" id="WRT67272.1"/>
    </source>
</evidence>
<keyword evidence="3" id="KW-1185">Reference proteome</keyword>
<dbReference type="SUPFAM" id="SSF51430">
    <property type="entry name" value="NAD(P)-linked oxidoreductase"/>
    <property type="match status" value="1"/>
</dbReference>
<dbReference type="Pfam" id="PF00248">
    <property type="entry name" value="Aldo_ket_red"/>
    <property type="match status" value="1"/>
</dbReference>
<dbReference type="InterPro" id="IPR023210">
    <property type="entry name" value="NADP_OxRdtase_dom"/>
</dbReference>